<evidence type="ECO:0000313" key="1">
    <source>
        <dbReference type="EMBL" id="QJA93829.1"/>
    </source>
</evidence>
<accession>A0A6M3LHK3</accession>
<reference evidence="1" key="1">
    <citation type="submission" date="2020-03" db="EMBL/GenBank/DDBJ databases">
        <title>The deep terrestrial virosphere.</title>
        <authorList>
            <person name="Holmfeldt K."/>
            <person name="Nilsson E."/>
            <person name="Simone D."/>
            <person name="Lopez-Fernandez M."/>
            <person name="Wu X."/>
            <person name="de Brujin I."/>
            <person name="Lundin D."/>
            <person name="Andersson A."/>
            <person name="Bertilsson S."/>
            <person name="Dopson M."/>
        </authorList>
    </citation>
    <scope>NUCLEOTIDE SEQUENCE</scope>
    <source>
        <strain evidence="1">MM415B04100</strain>
    </source>
</reference>
<gene>
    <name evidence="1" type="ORF">MM415B04100_0003</name>
</gene>
<sequence length="113" mass="13149">MPGCDELIEEIKDRLITARSLEDTEGILRGLKDLESIGWENVSVVSRYIGINGERLEFKTLLHGGACVIAPEMTRAFKLIWLLRFKDMISKGHYRWVKHKNDMSPEEYDWVHC</sequence>
<dbReference type="EMBL" id="MT143181">
    <property type="protein sequence ID" value="QJA93829.1"/>
    <property type="molecule type" value="Genomic_DNA"/>
</dbReference>
<dbReference type="AlphaFoldDB" id="A0A6M3LHK3"/>
<proteinExistence type="predicted"/>
<protein>
    <submittedName>
        <fullName evidence="1">Uncharacterized protein</fullName>
    </submittedName>
</protein>
<name>A0A6M3LHK3_9ZZZZ</name>
<organism evidence="1">
    <name type="scientific">viral metagenome</name>
    <dbReference type="NCBI Taxonomy" id="1070528"/>
    <lineage>
        <taxon>unclassified sequences</taxon>
        <taxon>metagenomes</taxon>
        <taxon>organismal metagenomes</taxon>
    </lineage>
</organism>